<dbReference type="Proteomes" id="UP000245946">
    <property type="component" value="Unassembled WGS sequence"/>
</dbReference>
<dbReference type="PROSITE" id="PS01230">
    <property type="entry name" value="TRMA_1"/>
    <property type="match status" value="1"/>
</dbReference>
<dbReference type="PROSITE" id="PS51622">
    <property type="entry name" value="SAM_MT_RNA_M5U_2"/>
    <property type="match status" value="1"/>
</dbReference>
<evidence type="ECO:0000256" key="4">
    <source>
        <dbReference type="PROSITE-ProRule" id="PRU01024"/>
    </source>
</evidence>
<dbReference type="InterPro" id="IPR025795">
    <property type="entry name" value="tRNA_(uracil-5-)_MeTrfase"/>
</dbReference>
<dbReference type="GO" id="GO:0008033">
    <property type="term" value="P:tRNA processing"/>
    <property type="evidence" value="ECO:0007669"/>
    <property type="project" value="InterPro"/>
</dbReference>
<dbReference type="InterPro" id="IPR030390">
    <property type="entry name" value="MeTrfase_TrmA_AS"/>
</dbReference>
<protein>
    <submittedName>
        <fullName evidence="8">S-adenosyl-L-methionine-dependent methyltransferase</fullName>
    </submittedName>
</protein>
<reference evidence="8 9" key="1">
    <citation type="journal article" date="2018" name="Mol. Biol. Evol.">
        <title>Broad Genomic Sampling Reveals a Smut Pathogenic Ancestry of the Fungal Clade Ustilaginomycotina.</title>
        <authorList>
            <person name="Kijpornyongpan T."/>
            <person name="Mondo S.J."/>
            <person name="Barry K."/>
            <person name="Sandor L."/>
            <person name="Lee J."/>
            <person name="Lipzen A."/>
            <person name="Pangilinan J."/>
            <person name="LaButti K."/>
            <person name="Hainaut M."/>
            <person name="Henrissat B."/>
            <person name="Grigoriev I.V."/>
            <person name="Spatafora J.W."/>
            <person name="Aime M.C."/>
        </authorList>
    </citation>
    <scope>NUCLEOTIDE SEQUENCE [LARGE SCALE GENOMIC DNA]</scope>
    <source>
        <strain evidence="8 9">MCA 4186</strain>
    </source>
</reference>
<feature type="binding site" evidence="4">
    <location>
        <position position="500"/>
    </location>
    <ligand>
        <name>S-adenosyl-L-methionine</name>
        <dbReference type="ChEBI" id="CHEBI:59789"/>
    </ligand>
</feature>
<feature type="active site" description="Nucleophile" evidence="4">
    <location>
        <position position="527"/>
    </location>
</feature>
<dbReference type="InterPro" id="IPR012340">
    <property type="entry name" value="NA-bd_OB-fold"/>
</dbReference>
<evidence type="ECO:0000313" key="9">
    <source>
        <dbReference type="Proteomes" id="UP000245946"/>
    </source>
</evidence>
<gene>
    <name evidence="8" type="ORF">FA09DRAFT_299599</name>
</gene>
<keyword evidence="2 4" id="KW-0808">Transferase</keyword>
<dbReference type="SUPFAM" id="SSF53335">
    <property type="entry name" value="S-adenosyl-L-methionine-dependent methyltransferases"/>
    <property type="match status" value="1"/>
</dbReference>
<dbReference type="OrthoDB" id="10250660at2759"/>
<feature type="compositionally biased region" description="Low complexity" evidence="6">
    <location>
        <begin position="1"/>
        <end position="30"/>
    </location>
</feature>
<dbReference type="Gene3D" id="3.40.50.150">
    <property type="entry name" value="Vaccinia Virus protein VP39"/>
    <property type="match status" value="2"/>
</dbReference>
<feature type="binding site" evidence="4">
    <location>
        <position position="453"/>
    </location>
    <ligand>
        <name>S-adenosyl-L-methionine</name>
        <dbReference type="ChEBI" id="CHEBI:59789"/>
    </ligand>
</feature>
<dbReference type="Gene3D" id="2.40.50.140">
    <property type="entry name" value="Nucleic acid-binding proteins"/>
    <property type="match status" value="1"/>
</dbReference>
<feature type="binding site" evidence="4">
    <location>
        <position position="432"/>
    </location>
    <ligand>
        <name>S-adenosyl-L-methionine</name>
        <dbReference type="ChEBI" id="CHEBI:59789"/>
    </ligand>
</feature>
<evidence type="ECO:0000256" key="3">
    <source>
        <dbReference type="ARBA" id="ARBA00022691"/>
    </source>
</evidence>
<proteinExistence type="inferred from homology"/>
<sequence length="587" mass="62896">MSASPVPSAAAAASTSAAGAAQARSGSSSPVHKRARRDEADAPSGSAAATSAAPSAAAAPRTEPTKALAARKRGRAAQMAKFGVPPVEHDVRRLLGADVVARLEAEGRDWELRASGEVCDVRIETLGSGGDGLAKAPSGDWAIVVPHVLPGELVRVRWWSNERMWSKADLLEVLEPSEKRLPAPCPYFGQCGGCQYQMLSYDEQLAHKQLVVERAFANYSGLPAELLPRIGATLPSPQQLRYRTKLTPHFDLPRELRRGKGGRAPKGGMPSAGEVEQIARALPIGFDQVKGNGILDIEECIIATPTINEALPRIRQGVRDRIASYKNGATLLLRDSFVKNPAADGAAATEVVLDEAPAPAAPREELSEVITDHKAVVRERVGKIMFESPAGAFFQNNRSILPSLLSYVEAALRALPAFSSESQESRFLVDTYCGSGFFALSLAHLFSRVAGVELSAESIACATRNATLNSITNCEFLAGSAEAIFAKIKFPAERTTLIIDPPRRGCDDVFLTQLLRLRPRLVVYVSCNVHTQARDIGQILRGEPRYEVVSACGADLFPMTYHVEGVAVLQLRDEVPTPATDSAAVAP</sequence>
<dbReference type="PANTHER" id="PTHR11061">
    <property type="entry name" value="RNA M5U METHYLTRANSFERASE"/>
    <property type="match status" value="1"/>
</dbReference>
<dbReference type="PANTHER" id="PTHR11061:SF30">
    <property type="entry name" value="TRNA (URACIL(54)-C(5))-METHYLTRANSFERASE"/>
    <property type="match status" value="1"/>
</dbReference>
<dbReference type="GeneID" id="37267839"/>
<keyword evidence="1 4" id="KW-0489">Methyltransferase</keyword>
<dbReference type="PROSITE" id="PS50926">
    <property type="entry name" value="TRAM"/>
    <property type="match status" value="1"/>
</dbReference>
<organism evidence="8 9">
    <name type="scientific">Tilletiopsis washingtonensis</name>
    <dbReference type="NCBI Taxonomy" id="58919"/>
    <lineage>
        <taxon>Eukaryota</taxon>
        <taxon>Fungi</taxon>
        <taxon>Dikarya</taxon>
        <taxon>Basidiomycota</taxon>
        <taxon>Ustilaginomycotina</taxon>
        <taxon>Exobasidiomycetes</taxon>
        <taxon>Entylomatales</taxon>
        <taxon>Entylomatales incertae sedis</taxon>
        <taxon>Tilletiopsis</taxon>
    </lineage>
</organism>
<evidence type="ECO:0000256" key="5">
    <source>
        <dbReference type="PROSITE-ProRule" id="PRU10015"/>
    </source>
</evidence>
<feature type="region of interest" description="Disordered" evidence="6">
    <location>
        <begin position="1"/>
        <end position="74"/>
    </location>
</feature>
<feature type="binding site" evidence="4">
    <location>
        <position position="395"/>
    </location>
    <ligand>
        <name>S-adenosyl-L-methionine</name>
        <dbReference type="ChEBI" id="CHEBI:59789"/>
    </ligand>
</feature>
<dbReference type="SUPFAM" id="SSF50249">
    <property type="entry name" value="Nucleic acid-binding proteins"/>
    <property type="match status" value="1"/>
</dbReference>
<evidence type="ECO:0000256" key="1">
    <source>
        <dbReference type="ARBA" id="ARBA00022603"/>
    </source>
</evidence>
<dbReference type="EMBL" id="KZ819298">
    <property type="protein sequence ID" value="PWN96551.1"/>
    <property type="molecule type" value="Genomic_DNA"/>
</dbReference>
<accession>A0A316Z4R9</accession>
<dbReference type="GO" id="GO:0032259">
    <property type="term" value="P:methylation"/>
    <property type="evidence" value="ECO:0007669"/>
    <property type="project" value="UniProtKB-KW"/>
</dbReference>
<dbReference type="STRING" id="58919.A0A316Z4R9"/>
<feature type="domain" description="TRAM" evidence="7">
    <location>
        <begin position="112"/>
        <end position="172"/>
    </location>
</feature>
<dbReference type="InterPro" id="IPR029063">
    <property type="entry name" value="SAM-dependent_MTases_sf"/>
</dbReference>
<dbReference type="AlphaFoldDB" id="A0A316Z4R9"/>
<evidence type="ECO:0000313" key="8">
    <source>
        <dbReference type="EMBL" id="PWN96551.1"/>
    </source>
</evidence>
<dbReference type="GO" id="GO:0030697">
    <property type="term" value="F:tRNA (uracil(54)-C5)-methyltransferase activity, S-adenosyl methionine-dependent"/>
    <property type="evidence" value="ECO:0007669"/>
    <property type="project" value="InterPro"/>
</dbReference>
<dbReference type="Pfam" id="PF05958">
    <property type="entry name" value="tRNA_U5-meth_tr"/>
    <property type="match status" value="1"/>
</dbReference>
<feature type="compositionally biased region" description="Low complexity" evidence="6">
    <location>
        <begin position="42"/>
        <end position="60"/>
    </location>
</feature>
<dbReference type="RefSeq" id="XP_025596830.1">
    <property type="nucleotide sequence ID" value="XM_025740293.1"/>
</dbReference>
<evidence type="ECO:0000256" key="6">
    <source>
        <dbReference type="SAM" id="MobiDB-lite"/>
    </source>
</evidence>
<name>A0A316Z4R9_9BASI</name>
<feature type="active site" evidence="5">
    <location>
        <position position="527"/>
    </location>
</feature>
<keyword evidence="9" id="KW-1185">Reference proteome</keyword>
<dbReference type="InterPro" id="IPR002792">
    <property type="entry name" value="TRAM_dom"/>
</dbReference>
<keyword evidence="3 4" id="KW-0949">S-adenosyl-L-methionine</keyword>
<dbReference type="PROSITE" id="PS51687">
    <property type="entry name" value="SAM_MT_RNA_M5U"/>
    <property type="match status" value="1"/>
</dbReference>
<dbReference type="InterPro" id="IPR010280">
    <property type="entry name" value="U5_MeTrfase_fam"/>
</dbReference>
<evidence type="ECO:0000259" key="7">
    <source>
        <dbReference type="PROSITE" id="PS50926"/>
    </source>
</evidence>
<comment type="similarity">
    <text evidence="4">Belongs to the class I-like SAM-binding methyltransferase superfamily. RNA M5U methyltransferase family.</text>
</comment>
<evidence type="ECO:0000256" key="2">
    <source>
        <dbReference type="ARBA" id="ARBA00022679"/>
    </source>
</evidence>